<dbReference type="RefSeq" id="WP_284322058.1">
    <property type="nucleotide sequence ID" value="NZ_BSOB01000046.1"/>
</dbReference>
<feature type="signal peptide" evidence="1">
    <location>
        <begin position="1"/>
        <end position="26"/>
    </location>
</feature>
<evidence type="ECO:0000313" key="2">
    <source>
        <dbReference type="EMBL" id="GLQ94357.1"/>
    </source>
</evidence>
<organism evidence="2 3">
    <name type="scientific">Dyella acidisoli</name>
    <dbReference type="NCBI Taxonomy" id="1867834"/>
    <lineage>
        <taxon>Bacteria</taxon>
        <taxon>Pseudomonadati</taxon>
        <taxon>Pseudomonadota</taxon>
        <taxon>Gammaproteobacteria</taxon>
        <taxon>Lysobacterales</taxon>
        <taxon>Rhodanobacteraceae</taxon>
        <taxon>Dyella</taxon>
    </lineage>
</organism>
<evidence type="ECO:0000256" key="1">
    <source>
        <dbReference type="SAM" id="SignalP"/>
    </source>
</evidence>
<dbReference type="EMBL" id="BSOB01000046">
    <property type="protein sequence ID" value="GLQ94357.1"/>
    <property type="molecule type" value="Genomic_DNA"/>
</dbReference>
<name>A0ABQ5XRI1_9GAMM</name>
<feature type="chain" id="PRO_5047401221" evidence="1">
    <location>
        <begin position="27"/>
        <end position="153"/>
    </location>
</feature>
<gene>
    <name evidence="2" type="ORF">GCM10007901_33090</name>
</gene>
<dbReference type="Proteomes" id="UP001156670">
    <property type="component" value="Unassembled WGS sequence"/>
</dbReference>
<reference evidence="3" key="1">
    <citation type="journal article" date="2019" name="Int. J. Syst. Evol. Microbiol.">
        <title>The Global Catalogue of Microorganisms (GCM) 10K type strain sequencing project: providing services to taxonomists for standard genome sequencing and annotation.</title>
        <authorList>
            <consortium name="The Broad Institute Genomics Platform"/>
            <consortium name="The Broad Institute Genome Sequencing Center for Infectious Disease"/>
            <person name="Wu L."/>
            <person name="Ma J."/>
        </authorList>
    </citation>
    <scope>NUCLEOTIDE SEQUENCE [LARGE SCALE GENOMIC DNA]</scope>
    <source>
        <strain evidence="3">NBRC 111980</strain>
    </source>
</reference>
<sequence length="153" mass="15820">MSRIQGVRKALLAGFVAIGLTSSAFAHTPTPTTGLGKAWPNAADLSANPDWHVYVFMLHGIKYIQVNDLNGTVHAAVATATGTSIVLPMGIDAQNVQTETSSTSSTTQTVYRDATTTVTVTPQTNGTTQFAVTNTCTNPVSCSAAATQSSTGN</sequence>
<proteinExistence type="predicted"/>
<comment type="caution">
    <text evidence="2">The sequence shown here is derived from an EMBL/GenBank/DDBJ whole genome shotgun (WGS) entry which is preliminary data.</text>
</comment>
<keyword evidence="1" id="KW-0732">Signal</keyword>
<protein>
    <submittedName>
        <fullName evidence="2">Uncharacterized protein</fullName>
    </submittedName>
</protein>
<accession>A0ABQ5XRI1</accession>
<evidence type="ECO:0000313" key="3">
    <source>
        <dbReference type="Proteomes" id="UP001156670"/>
    </source>
</evidence>
<keyword evidence="3" id="KW-1185">Reference proteome</keyword>